<evidence type="ECO:0000313" key="2">
    <source>
        <dbReference type="EMBL" id="KKM26046.1"/>
    </source>
</evidence>
<dbReference type="AlphaFoldDB" id="A0A0F9IEN2"/>
<sequence>MKKIKDVLELIKQLKKETEKLLKEAENIVEIKKKQTKYDSQWKSNKGRILHFSGRMYILDELKKAIEGK</sequence>
<comment type="caution">
    <text evidence="2">The sequence shown here is derived from an EMBL/GenBank/DDBJ whole genome shotgun (WGS) entry which is preliminary data.</text>
</comment>
<protein>
    <submittedName>
        <fullName evidence="2">Uncharacterized protein</fullName>
    </submittedName>
</protein>
<accession>A0A0F9IEN2</accession>
<name>A0A0F9IEN2_9ZZZZ</name>
<reference evidence="2" key="1">
    <citation type="journal article" date="2015" name="Nature">
        <title>Complex archaea that bridge the gap between prokaryotes and eukaryotes.</title>
        <authorList>
            <person name="Spang A."/>
            <person name="Saw J.H."/>
            <person name="Jorgensen S.L."/>
            <person name="Zaremba-Niedzwiedzka K."/>
            <person name="Martijn J."/>
            <person name="Lind A.E."/>
            <person name="van Eijk R."/>
            <person name="Schleper C."/>
            <person name="Guy L."/>
            <person name="Ettema T.J."/>
        </authorList>
    </citation>
    <scope>NUCLEOTIDE SEQUENCE</scope>
</reference>
<dbReference type="EMBL" id="LAZR01012586">
    <property type="protein sequence ID" value="KKM26046.1"/>
    <property type="molecule type" value="Genomic_DNA"/>
</dbReference>
<gene>
    <name evidence="2" type="ORF">LCGC14_1588770</name>
</gene>
<proteinExistence type="predicted"/>
<evidence type="ECO:0000256" key="1">
    <source>
        <dbReference type="SAM" id="Coils"/>
    </source>
</evidence>
<organism evidence="2">
    <name type="scientific">marine sediment metagenome</name>
    <dbReference type="NCBI Taxonomy" id="412755"/>
    <lineage>
        <taxon>unclassified sequences</taxon>
        <taxon>metagenomes</taxon>
        <taxon>ecological metagenomes</taxon>
    </lineage>
</organism>
<keyword evidence="1" id="KW-0175">Coiled coil</keyword>
<feature type="coiled-coil region" evidence="1">
    <location>
        <begin position="4"/>
        <end position="35"/>
    </location>
</feature>